<dbReference type="Pfam" id="PF00929">
    <property type="entry name" value="RNase_T"/>
    <property type="match status" value="1"/>
</dbReference>
<dbReference type="Gene3D" id="3.30.420.10">
    <property type="entry name" value="Ribonuclease H-like superfamily/Ribonuclease H"/>
    <property type="match status" value="1"/>
</dbReference>
<organism evidence="2 3">
    <name type="scientific">Bombiscardovia nodaiensis</name>
    <dbReference type="NCBI Taxonomy" id="2932181"/>
    <lineage>
        <taxon>Bacteria</taxon>
        <taxon>Bacillati</taxon>
        <taxon>Actinomycetota</taxon>
        <taxon>Actinomycetes</taxon>
        <taxon>Bifidobacteriales</taxon>
        <taxon>Bifidobacteriaceae</taxon>
        <taxon>Bombiscardovia</taxon>
    </lineage>
</organism>
<dbReference type="CDD" id="cd06127">
    <property type="entry name" value="DEDDh"/>
    <property type="match status" value="1"/>
</dbReference>
<proteinExistence type="predicted"/>
<feature type="domain" description="Exonuclease" evidence="1">
    <location>
        <begin position="32"/>
        <end position="214"/>
    </location>
</feature>
<dbReference type="SMART" id="SM00479">
    <property type="entry name" value="EXOIII"/>
    <property type="match status" value="1"/>
</dbReference>
<dbReference type="InterPro" id="IPR013520">
    <property type="entry name" value="Ribonucl_H"/>
</dbReference>
<name>A0ABN6SDE4_9BIFI</name>
<dbReference type="SUPFAM" id="SSF53098">
    <property type="entry name" value="Ribonuclease H-like"/>
    <property type="match status" value="1"/>
</dbReference>
<dbReference type="Proteomes" id="UP001321766">
    <property type="component" value="Chromosome"/>
</dbReference>
<protein>
    <submittedName>
        <fullName evidence="2">DNA polymerase III subunit epsilon</fullName>
    </submittedName>
</protein>
<dbReference type="InterPro" id="IPR012337">
    <property type="entry name" value="RNaseH-like_sf"/>
</dbReference>
<accession>A0ABN6SDE4</accession>
<keyword evidence="3" id="KW-1185">Reference proteome</keyword>
<evidence type="ECO:0000259" key="1">
    <source>
        <dbReference type="SMART" id="SM00479"/>
    </source>
</evidence>
<gene>
    <name evidence="2" type="ORF">KIM372_11300</name>
</gene>
<sequence>MTDSMTDSVSNLQKALETAPMQDEQTTLANSWLLGLDTETTGVNAGKDAIVSACLVLRNPALGFEGDCVGEWVVNPHRRISAGASKVNGFTNEFLSEHGQEPTQAIGEIASIVAQAQAKRIPLLAYNAPFDVEMLNGDIERWCADSMEPFDTANMLVVDPLVIDRAISNRRGRRSLQYTTEYYGVVAHGNFHNATADTIAAVDLIKPMTTLYPQVAHIELGSLMDWQREAHAAWSKSYQEWAQANGKTRRQLSTHWL</sequence>
<dbReference type="InterPro" id="IPR036397">
    <property type="entry name" value="RNaseH_sf"/>
</dbReference>
<dbReference type="EMBL" id="AP026798">
    <property type="protein sequence ID" value="BDR53223.1"/>
    <property type="molecule type" value="Genomic_DNA"/>
</dbReference>
<evidence type="ECO:0000313" key="2">
    <source>
        <dbReference type="EMBL" id="BDR53223.1"/>
    </source>
</evidence>
<evidence type="ECO:0000313" key="3">
    <source>
        <dbReference type="Proteomes" id="UP001321766"/>
    </source>
</evidence>
<reference evidence="2 3" key="1">
    <citation type="journal article" date="2023" name="Microbiol. Spectr.">
        <title>Symbiosis of Carpenter Bees with Uncharacterized Lactic Acid Bacteria Showing NAD Auxotrophy.</title>
        <authorList>
            <person name="Kawasaki S."/>
            <person name="Ozawa K."/>
            <person name="Mori T."/>
            <person name="Yamamoto A."/>
            <person name="Ito M."/>
            <person name="Ohkuma M."/>
            <person name="Sakamoto M."/>
            <person name="Matsutani M."/>
        </authorList>
    </citation>
    <scope>NUCLEOTIDE SEQUENCE [LARGE SCALE GENOMIC DNA]</scope>
    <source>
        <strain evidence="2 3">Kim37-2</strain>
    </source>
</reference>